<feature type="non-terminal residue" evidence="1">
    <location>
        <position position="247"/>
    </location>
</feature>
<organism evidence="1 2">
    <name type="scientific">Leptotrombidium deliense</name>
    <dbReference type="NCBI Taxonomy" id="299467"/>
    <lineage>
        <taxon>Eukaryota</taxon>
        <taxon>Metazoa</taxon>
        <taxon>Ecdysozoa</taxon>
        <taxon>Arthropoda</taxon>
        <taxon>Chelicerata</taxon>
        <taxon>Arachnida</taxon>
        <taxon>Acari</taxon>
        <taxon>Acariformes</taxon>
        <taxon>Trombidiformes</taxon>
        <taxon>Prostigmata</taxon>
        <taxon>Anystina</taxon>
        <taxon>Parasitengona</taxon>
        <taxon>Trombiculoidea</taxon>
        <taxon>Trombiculidae</taxon>
        <taxon>Leptotrombidium</taxon>
    </lineage>
</organism>
<dbReference type="EMBL" id="NCKV01011626">
    <property type="protein sequence ID" value="RWS21588.1"/>
    <property type="molecule type" value="Genomic_DNA"/>
</dbReference>
<gene>
    <name evidence="1" type="ORF">B4U80_05248</name>
</gene>
<dbReference type="VEuPathDB" id="VectorBase:LDEU010452"/>
<comment type="caution">
    <text evidence="1">The sequence shown here is derived from an EMBL/GenBank/DDBJ whole genome shotgun (WGS) entry which is preliminary data.</text>
</comment>
<dbReference type="PANTHER" id="PTHR31511">
    <property type="entry name" value="PROTEIN CBG23764"/>
    <property type="match status" value="1"/>
</dbReference>
<keyword evidence="2" id="KW-1185">Reference proteome</keyword>
<reference evidence="1 2" key="1">
    <citation type="journal article" date="2018" name="Gigascience">
        <title>Genomes of trombidid mites reveal novel predicted allergens and laterally-transferred genes associated with secondary metabolism.</title>
        <authorList>
            <person name="Dong X."/>
            <person name="Chaisiri K."/>
            <person name="Xia D."/>
            <person name="Armstrong S.D."/>
            <person name="Fang Y."/>
            <person name="Donnelly M.J."/>
            <person name="Kadowaki T."/>
            <person name="McGarry J.W."/>
            <person name="Darby A.C."/>
            <person name="Makepeace B.L."/>
        </authorList>
    </citation>
    <scope>NUCLEOTIDE SEQUENCE [LARGE SCALE GENOMIC DNA]</scope>
    <source>
        <strain evidence="1">UoL-UT</strain>
    </source>
</reference>
<dbReference type="PANTHER" id="PTHR31511:SF12">
    <property type="entry name" value="RHO TERMINATION FACTOR N-TERMINAL DOMAIN-CONTAINING PROTEIN"/>
    <property type="match status" value="1"/>
</dbReference>
<accession>A0A443S225</accession>
<name>A0A443S225_9ACAR</name>
<evidence type="ECO:0000313" key="1">
    <source>
        <dbReference type="EMBL" id="RWS21588.1"/>
    </source>
</evidence>
<dbReference type="OrthoDB" id="6436795at2759"/>
<sequence>QENNVFNIDDSLFVYHRIKITLYSRYSLSGQKNEKKDNDFVLIETAFKNRVNTLEIHNQEQIMDIKEYMHNMQYKALKKISSAINTHKSIKLNLSLTVPMRKPNTDETASYTETTYLIIKKKQTDELNTRILEYDGRESGWTVSNIDSMRININKIRPLKANSYIRLRKFIEEKIAIVNVQNKDNKCFMWAVLAALHPVKVNSTRVGSNRQYETELLKQHISHSEIILGSSEYHMQYMLILNPFFSP</sequence>
<feature type="non-terminal residue" evidence="1">
    <location>
        <position position="1"/>
    </location>
</feature>
<evidence type="ECO:0000313" key="2">
    <source>
        <dbReference type="Proteomes" id="UP000288716"/>
    </source>
</evidence>
<protein>
    <submittedName>
        <fullName evidence="1">Uncharacterized protein</fullName>
    </submittedName>
</protein>
<proteinExistence type="predicted"/>
<dbReference type="Proteomes" id="UP000288716">
    <property type="component" value="Unassembled WGS sequence"/>
</dbReference>
<dbReference type="AlphaFoldDB" id="A0A443S225"/>